<organism evidence="2 3">
    <name type="scientific">Golovinomyces cichoracearum</name>
    <dbReference type="NCBI Taxonomy" id="62708"/>
    <lineage>
        <taxon>Eukaryota</taxon>
        <taxon>Fungi</taxon>
        <taxon>Dikarya</taxon>
        <taxon>Ascomycota</taxon>
        <taxon>Pezizomycotina</taxon>
        <taxon>Leotiomycetes</taxon>
        <taxon>Erysiphales</taxon>
        <taxon>Erysiphaceae</taxon>
        <taxon>Golovinomyces</taxon>
    </lineage>
</organism>
<gene>
    <name evidence="2" type="ORF">GcM1_107003</name>
</gene>
<proteinExistence type="predicted"/>
<feature type="compositionally biased region" description="Polar residues" evidence="1">
    <location>
        <begin position="183"/>
        <end position="202"/>
    </location>
</feature>
<dbReference type="EMBL" id="MCBS01010748">
    <property type="protein sequence ID" value="RKF84349.1"/>
    <property type="molecule type" value="Genomic_DNA"/>
</dbReference>
<dbReference type="InterPro" id="IPR007250">
    <property type="entry name" value="HSP9_HSP12"/>
</dbReference>
<evidence type="ECO:0000256" key="1">
    <source>
        <dbReference type="SAM" id="MobiDB-lite"/>
    </source>
</evidence>
<sequence length="202" mass="21926">MSVSSLKIPKTISYHCLRINISHSTNLHILHIIRLTHFLLTTNYYFALRMPDSSRQDIGQQAAKKITLRSQKSNSDIIPKTVSVGNVKIVSSVQPQNQKSTNPRKLDEAKFNKSGSRNTDGGSSFLDSAKNTTENATESTKNVASNVTDSAKNSAKDTTDSAKNSAKNATEYAKNTSKDTTESTKNVASDVTDSAKNSAKNA</sequence>
<comment type="caution">
    <text evidence="2">The sequence shown here is derived from an EMBL/GenBank/DDBJ whole genome shotgun (WGS) entry which is preliminary data.</text>
</comment>
<feature type="non-terminal residue" evidence="2">
    <location>
        <position position="202"/>
    </location>
</feature>
<evidence type="ECO:0000313" key="2">
    <source>
        <dbReference type="EMBL" id="RKF84349.1"/>
    </source>
</evidence>
<protein>
    <submittedName>
        <fullName evidence="2">Uncharacterized protein</fullName>
    </submittedName>
</protein>
<name>A0A420JC24_9PEZI</name>
<dbReference type="Gene3D" id="6.10.280.100">
    <property type="match status" value="1"/>
</dbReference>
<feature type="region of interest" description="Disordered" evidence="1">
    <location>
        <begin position="93"/>
        <end position="202"/>
    </location>
</feature>
<dbReference type="AlphaFoldDB" id="A0A420JC24"/>
<evidence type="ECO:0000313" key="3">
    <source>
        <dbReference type="Proteomes" id="UP000285326"/>
    </source>
</evidence>
<dbReference type="Proteomes" id="UP000285326">
    <property type="component" value="Unassembled WGS sequence"/>
</dbReference>
<dbReference type="Pfam" id="PF04119">
    <property type="entry name" value="HSP9_HSP12"/>
    <property type="match status" value="1"/>
</dbReference>
<accession>A0A420JC24</accession>
<feature type="compositionally biased region" description="Polar residues" evidence="1">
    <location>
        <begin position="93"/>
        <end position="103"/>
    </location>
</feature>
<reference evidence="2 3" key="1">
    <citation type="journal article" date="2018" name="BMC Genomics">
        <title>Comparative genome analyses reveal sequence features reflecting distinct modes of host-adaptation between dicot and monocot powdery mildew.</title>
        <authorList>
            <person name="Wu Y."/>
            <person name="Ma X."/>
            <person name="Pan Z."/>
            <person name="Kale S.D."/>
            <person name="Song Y."/>
            <person name="King H."/>
            <person name="Zhang Q."/>
            <person name="Presley C."/>
            <person name="Deng X."/>
            <person name="Wei C.I."/>
            <person name="Xiao S."/>
        </authorList>
    </citation>
    <scope>NUCLEOTIDE SEQUENCE [LARGE SCALE GENOMIC DNA]</scope>
    <source>
        <strain evidence="2">UMSG1</strain>
    </source>
</reference>
<feature type="compositionally biased region" description="Polar residues" evidence="1">
    <location>
        <begin position="113"/>
        <end position="153"/>
    </location>
</feature>